<evidence type="ECO:0000313" key="4">
    <source>
        <dbReference type="EMBL" id="GAP65025.1"/>
    </source>
</evidence>
<reference evidence="4" key="2">
    <citation type="submission" date="2015-08" db="EMBL/GenBank/DDBJ databases">
        <title>Complete DNA Sequence of Pseudomonas syringae pv. actinidiae, the Causal Agent of Kiwifruit Canker Disease.</title>
        <authorList>
            <person name="Rikkerink E.H.A."/>
            <person name="Fineran P.C."/>
        </authorList>
    </citation>
    <scope>NUCLEOTIDE SEQUENCE</scope>
    <source>
        <strain evidence="4">SkMP5</strain>
    </source>
</reference>
<evidence type="ECO:0000313" key="5">
    <source>
        <dbReference type="Proteomes" id="UP000253740"/>
    </source>
</evidence>
<dbReference type="GO" id="GO:0016757">
    <property type="term" value="F:glycosyltransferase activity"/>
    <property type="evidence" value="ECO:0007669"/>
    <property type="project" value="TreeGrafter"/>
</dbReference>
<dbReference type="STRING" id="1475481.GCA_000953855_00315"/>
<dbReference type="Pfam" id="PF13692">
    <property type="entry name" value="Glyco_trans_1_4"/>
    <property type="match status" value="1"/>
</dbReference>
<evidence type="ECO:0000256" key="1">
    <source>
        <dbReference type="ARBA" id="ARBA00022679"/>
    </source>
</evidence>
<dbReference type="EMBL" id="DF952380">
    <property type="protein sequence ID" value="GAN45256.1"/>
    <property type="molecule type" value="Genomic_DNA"/>
</dbReference>
<sequence>MRVGVDARCLTGQLTGIGRYVRETLWELYGMRPGWEWFLYSRTPVHLPLPSGRWHSSAEPNPLYRRMPGLLWVKARLGELAIRDGIDVFWAAGTLLPTLNCPSVTTVYDLNHLLVPETMPIVNRFAYKRWFASDVLRADEVVAISRGTASRLHRHIGRTTDLIATPGARWSSVEGASISERPFAEPYLFCAATREPRKNLVSLVRAVASLKARGEIPGHLLVIAGARGWGAGFPDFEGKPPGWLRELGYVADEAMAALFAHADALVQPSIYEGFGLPAAEAAAFGTRVVATDIPELREAAGSTGIFVQPDVEGIAEGILKALAGPRPKPVSTFTWHGTASVMLEAFESAVSRASRA</sequence>
<dbReference type="SUPFAM" id="SSF53756">
    <property type="entry name" value="UDP-Glycosyltransferase/glycogen phosphorylase"/>
    <property type="match status" value="1"/>
</dbReference>
<evidence type="ECO:0000313" key="3">
    <source>
        <dbReference type="EMBL" id="GAN45256.1"/>
    </source>
</evidence>
<keyword evidence="5" id="KW-1185">Reference proteome</keyword>
<evidence type="ECO:0000259" key="2">
    <source>
        <dbReference type="Pfam" id="PF13439"/>
    </source>
</evidence>
<dbReference type="RefSeq" id="WP_187300527.1">
    <property type="nucleotide sequence ID" value="NZ_DF970144.1"/>
</dbReference>
<dbReference type="InterPro" id="IPR028098">
    <property type="entry name" value="Glyco_trans_4-like_N"/>
</dbReference>
<organism evidence="4">
    <name type="scientific">Mizugakiibacter sediminis</name>
    <dbReference type="NCBI Taxonomy" id="1475481"/>
    <lineage>
        <taxon>Bacteria</taxon>
        <taxon>Pseudomonadati</taxon>
        <taxon>Pseudomonadota</taxon>
        <taxon>Gammaproteobacteria</taxon>
        <taxon>Lysobacterales</taxon>
        <taxon>Rhodanobacteraceae</taxon>
        <taxon>Mizugakiibacter</taxon>
    </lineage>
</organism>
<gene>
    <name evidence="3" type="ORF">MBSD_1802</name>
    <name evidence="4" type="ORF">MBSD_n0313</name>
</gene>
<accession>A0A0K8QJB2</accession>
<keyword evidence="1 3" id="KW-0808">Transferase</keyword>
<dbReference type="CDD" id="cd03809">
    <property type="entry name" value="GT4_MtfB-like"/>
    <property type="match status" value="1"/>
</dbReference>
<protein>
    <submittedName>
        <fullName evidence="3">Glycosyl transferase group 1</fullName>
    </submittedName>
</protein>
<dbReference type="AlphaFoldDB" id="A0A0K8QJB2"/>
<dbReference type="Gene3D" id="3.40.50.2000">
    <property type="entry name" value="Glycogen Phosphorylase B"/>
    <property type="match status" value="1"/>
</dbReference>
<proteinExistence type="predicted"/>
<name>A0A0K8QJB2_9GAMM</name>
<dbReference type="PANTHER" id="PTHR46401:SF2">
    <property type="entry name" value="GLYCOSYLTRANSFERASE WBBK-RELATED"/>
    <property type="match status" value="1"/>
</dbReference>
<dbReference type="Pfam" id="PF13439">
    <property type="entry name" value="Glyco_transf_4"/>
    <property type="match status" value="1"/>
</dbReference>
<reference evidence="3" key="1">
    <citation type="submission" date="2015-03" db="EMBL/GenBank/DDBJ databases">
        <title>Draft genome sequence of Mizugakiibacter sediminis skMP5.</title>
        <authorList>
            <person name="Watanabe T."/>
            <person name="Kojima H."/>
            <person name="Fukui M."/>
        </authorList>
    </citation>
    <scope>NUCLEOTIDE SEQUENCE</scope>
    <source>
        <strain evidence="3">SkMP5</strain>
    </source>
</reference>
<dbReference type="PANTHER" id="PTHR46401">
    <property type="entry name" value="GLYCOSYLTRANSFERASE WBBK-RELATED"/>
    <property type="match status" value="1"/>
</dbReference>
<dbReference type="EMBL" id="DF970144">
    <property type="protein sequence ID" value="GAP65025.1"/>
    <property type="molecule type" value="Genomic_DNA"/>
</dbReference>
<dbReference type="HOGENOM" id="CLU_009583_27_6_6"/>
<feature type="domain" description="Glycosyltransferase subfamily 4-like N-terminal" evidence="2">
    <location>
        <begin position="16"/>
        <end position="157"/>
    </location>
</feature>
<dbReference type="Proteomes" id="UP000253740">
    <property type="component" value="Unassembled WGS sequence"/>
</dbReference>
<dbReference type="GO" id="GO:0009103">
    <property type="term" value="P:lipopolysaccharide biosynthetic process"/>
    <property type="evidence" value="ECO:0007669"/>
    <property type="project" value="TreeGrafter"/>
</dbReference>